<dbReference type="InterPro" id="IPR000792">
    <property type="entry name" value="Tscrpt_reg_LuxR_C"/>
</dbReference>
<proteinExistence type="predicted"/>
<sequence length="221" mass="24407">MTCASCQLQTPTRIALAVQRPLLRRGVLAWLDERFPQAEVEVVEDISQLLPALQLRRPRLLLTEAWVLSRVAIPPALLPRVLLLGPGPQVCMPPRPEHLAFCAQIGDGLDESTLCVALEQAIGCERPHAIHCASDACELRIRLQPATLGLSAREMEVFQRLGAGEAPREIAAALGLSVKTVEHYRAQIKDKLALRDSRELLEFAVLWLRGLASRPSQLRGQ</sequence>
<dbReference type="PRINTS" id="PR00038">
    <property type="entry name" value="HTHLUXR"/>
</dbReference>
<evidence type="ECO:0000259" key="2">
    <source>
        <dbReference type="PROSITE" id="PS50043"/>
    </source>
</evidence>
<dbReference type="PANTHER" id="PTHR43214:SF43">
    <property type="entry name" value="TWO-COMPONENT RESPONSE REGULATOR"/>
    <property type="match status" value="1"/>
</dbReference>
<dbReference type="GO" id="GO:0006355">
    <property type="term" value="P:regulation of DNA-templated transcription"/>
    <property type="evidence" value="ECO:0007669"/>
    <property type="project" value="InterPro"/>
</dbReference>
<evidence type="ECO:0000313" key="3">
    <source>
        <dbReference type="EMBL" id="SDD68342.1"/>
    </source>
</evidence>
<evidence type="ECO:0000313" key="4">
    <source>
        <dbReference type="Proteomes" id="UP000199603"/>
    </source>
</evidence>
<accession>A0A1G6WR42</accession>
<dbReference type="InterPro" id="IPR016032">
    <property type="entry name" value="Sig_transdc_resp-reg_C-effctor"/>
</dbReference>
<dbReference type="AlphaFoldDB" id="A0A1G6WR42"/>
<dbReference type="Proteomes" id="UP000199603">
    <property type="component" value="Unassembled WGS sequence"/>
</dbReference>
<evidence type="ECO:0000256" key="1">
    <source>
        <dbReference type="ARBA" id="ARBA00023125"/>
    </source>
</evidence>
<reference evidence="3 4" key="1">
    <citation type="submission" date="2016-10" db="EMBL/GenBank/DDBJ databases">
        <authorList>
            <person name="de Groot N.N."/>
        </authorList>
    </citation>
    <scope>NUCLEOTIDE SEQUENCE [LARGE SCALE GENOMIC DNA]</scope>
    <source>
        <strain evidence="3 4">DSM 16957</strain>
    </source>
</reference>
<dbReference type="InterPro" id="IPR036388">
    <property type="entry name" value="WH-like_DNA-bd_sf"/>
</dbReference>
<feature type="domain" description="HTH luxR-type" evidence="2">
    <location>
        <begin position="143"/>
        <end position="208"/>
    </location>
</feature>
<keyword evidence="1 3" id="KW-0238">DNA-binding</keyword>
<protein>
    <submittedName>
        <fullName evidence="3">DNA-binding response regulator, NarL/FixJ family, contains REC and HTH domains</fullName>
    </submittedName>
</protein>
<keyword evidence="4" id="KW-1185">Reference proteome</keyword>
<organism evidence="3 4">
    <name type="scientific">Aquimonas voraii</name>
    <dbReference type="NCBI Taxonomy" id="265719"/>
    <lineage>
        <taxon>Bacteria</taxon>
        <taxon>Pseudomonadati</taxon>
        <taxon>Pseudomonadota</taxon>
        <taxon>Gammaproteobacteria</taxon>
        <taxon>Lysobacterales</taxon>
        <taxon>Lysobacteraceae</taxon>
        <taxon>Aquimonas</taxon>
    </lineage>
</organism>
<dbReference type="Gene3D" id="1.10.10.10">
    <property type="entry name" value="Winged helix-like DNA-binding domain superfamily/Winged helix DNA-binding domain"/>
    <property type="match status" value="1"/>
</dbReference>
<dbReference type="SUPFAM" id="SSF46894">
    <property type="entry name" value="C-terminal effector domain of the bipartite response regulators"/>
    <property type="match status" value="1"/>
</dbReference>
<dbReference type="Pfam" id="PF00196">
    <property type="entry name" value="GerE"/>
    <property type="match status" value="1"/>
</dbReference>
<dbReference type="GO" id="GO:0003677">
    <property type="term" value="F:DNA binding"/>
    <property type="evidence" value="ECO:0007669"/>
    <property type="project" value="UniProtKB-KW"/>
</dbReference>
<dbReference type="InterPro" id="IPR039420">
    <property type="entry name" value="WalR-like"/>
</dbReference>
<dbReference type="PANTHER" id="PTHR43214">
    <property type="entry name" value="TWO-COMPONENT RESPONSE REGULATOR"/>
    <property type="match status" value="1"/>
</dbReference>
<dbReference type="SMART" id="SM00421">
    <property type="entry name" value="HTH_LUXR"/>
    <property type="match status" value="1"/>
</dbReference>
<dbReference type="OrthoDB" id="185403at2"/>
<dbReference type="STRING" id="265719.SAMN04488509_105128"/>
<gene>
    <name evidence="3" type="ORF">SAMN04488509_105128</name>
</gene>
<name>A0A1G6WR42_9GAMM</name>
<dbReference type="PROSITE" id="PS50043">
    <property type="entry name" value="HTH_LUXR_2"/>
    <property type="match status" value="1"/>
</dbReference>
<dbReference type="CDD" id="cd06170">
    <property type="entry name" value="LuxR_C_like"/>
    <property type="match status" value="1"/>
</dbReference>
<dbReference type="EMBL" id="FNAG01000005">
    <property type="protein sequence ID" value="SDD68342.1"/>
    <property type="molecule type" value="Genomic_DNA"/>
</dbReference>